<name>A0ABD2X8X3_9HYME</name>
<dbReference type="Proteomes" id="UP001627154">
    <property type="component" value="Unassembled WGS sequence"/>
</dbReference>
<dbReference type="GO" id="GO:0005634">
    <property type="term" value="C:nucleus"/>
    <property type="evidence" value="ECO:0007669"/>
    <property type="project" value="UniProtKB-ARBA"/>
</dbReference>
<protein>
    <recommendedName>
        <fullName evidence="6">Methyl-CpG-binding domain protein 2</fullName>
    </recommendedName>
</protein>
<accession>A0ABD2X8X3</accession>
<dbReference type="GO" id="GO:0003677">
    <property type="term" value="F:DNA binding"/>
    <property type="evidence" value="ECO:0007669"/>
    <property type="project" value="UniProtKB-ARBA"/>
</dbReference>
<evidence type="ECO:0008006" key="6">
    <source>
        <dbReference type="Google" id="ProtNLM"/>
    </source>
</evidence>
<dbReference type="PANTHER" id="PTHR12396">
    <property type="entry name" value="METHYL-CPG BINDING PROTEIN, MBD"/>
    <property type="match status" value="1"/>
</dbReference>
<evidence type="ECO:0000313" key="5">
    <source>
        <dbReference type="Proteomes" id="UP001627154"/>
    </source>
</evidence>
<organism evidence="4 5">
    <name type="scientific">Trichogramma kaykai</name>
    <dbReference type="NCBI Taxonomy" id="54128"/>
    <lineage>
        <taxon>Eukaryota</taxon>
        <taxon>Metazoa</taxon>
        <taxon>Ecdysozoa</taxon>
        <taxon>Arthropoda</taxon>
        <taxon>Hexapoda</taxon>
        <taxon>Insecta</taxon>
        <taxon>Pterygota</taxon>
        <taxon>Neoptera</taxon>
        <taxon>Endopterygota</taxon>
        <taxon>Hymenoptera</taxon>
        <taxon>Apocrita</taxon>
        <taxon>Proctotrupomorpha</taxon>
        <taxon>Chalcidoidea</taxon>
        <taxon>Trichogrammatidae</taxon>
        <taxon>Trichogramma</taxon>
    </lineage>
</organism>
<evidence type="ECO:0000259" key="3">
    <source>
        <dbReference type="Pfam" id="PF16564"/>
    </source>
</evidence>
<reference evidence="4 5" key="1">
    <citation type="journal article" date="2024" name="bioRxiv">
        <title>A reference genome for Trichogramma kaykai: A tiny desert-dwelling parasitoid wasp with competing sex-ratio distorters.</title>
        <authorList>
            <person name="Culotta J."/>
            <person name="Lindsey A.R."/>
        </authorList>
    </citation>
    <scope>NUCLEOTIDE SEQUENCE [LARGE SCALE GENOMIC DNA]</scope>
    <source>
        <strain evidence="4 5">KSX58</strain>
    </source>
</reference>
<dbReference type="EMBL" id="JBJJXI010000045">
    <property type="protein sequence ID" value="KAL3401480.1"/>
    <property type="molecule type" value="Genomic_DNA"/>
</dbReference>
<dbReference type="InterPro" id="IPR025884">
    <property type="entry name" value="MeCpG-bd_2/3_C_dom"/>
</dbReference>
<dbReference type="InterPro" id="IPR032343">
    <property type="entry name" value="MBD2/MBD3_p55-bd"/>
</dbReference>
<sequence length="228" mass="26060">MNMSIDKKKYYGQAAMPYWNQREEHQIPRKSNNNQPQQQQQQQQQQQAPLATAPQQLTTASKDPYYYSRPVKQDVSLLAPIRQTASIFKQPVTIIKNHKSVVKDLPNRLNEKDKPKQLFWEKRLEGLRACDSKGYELSRMELPKVLKPIGPYVSEETVLQSVATALHVGSGPVTGQTALKAQLEKNPGSFLNPDQPLLQAVTITDEDIKKQEEKVLAARQRLQEVLRY</sequence>
<feature type="domain" description="Methyl-CpG binding protein 2/3 C-terminal" evidence="2">
    <location>
        <begin position="134"/>
        <end position="226"/>
    </location>
</feature>
<feature type="domain" description="Methyl-CpG-binding" evidence="3">
    <location>
        <begin position="62"/>
        <end position="129"/>
    </location>
</feature>
<dbReference type="AlphaFoldDB" id="A0ABD2X8X3"/>
<dbReference type="Pfam" id="PF14048">
    <property type="entry name" value="MBD_C"/>
    <property type="match status" value="1"/>
</dbReference>
<gene>
    <name evidence="4" type="ORF">TKK_005314</name>
</gene>
<evidence type="ECO:0000313" key="4">
    <source>
        <dbReference type="EMBL" id="KAL3401480.1"/>
    </source>
</evidence>
<keyword evidence="5" id="KW-1185">Reference proteome</keyword>
<evidence type="ECO:0000256" key="1">
    <source>
        <dbReference type="SAM" id="MobiDB-lite"/>
    </source>
</evidence>
<evidence type="ECO:0000259" key="2">
    <source>
        <dbReference type="Pfam" id="PF14048"/>
    </source>
</evidence>
<dbReference type="Pfam" id="PF16564">
    <property type="entry name" value="MBDa"/>
    <property type="match status" value="1"/>
</dbReference>
<feature type="region of interest" description="Disordered" evidence="1">
    <location>
        <begin position="16"/>
        <end position="53"/>
    </location>
</feature>
<proteinExistence type="predicted"/>
<dbReference type="PANTHER" id="PTHR12396:SF0">
    <property type="entry name" value="METHYL-CPG BINDING DOMAIN PROTEIN-LIKE, ISOFORM C"/>
    <property type="match status" value="1"/>
</dbReference>
<comment type="caution">
    <text evidence="4">The sequence shown here is derived from an EMBL/GenBank/DDBJ whole genome shotgun (WGS) entry which is preliminary data.</text>
</comment>
<feature type="compositionally biased region" description="Low complexity" evidence="1">
    <location>
        <begin position="35"/>
        <end position="53"/>
    </location>
</feature>